<feature type="non-terminal residue" evidence="2">
    <location>
        <position position="1"/>
    </location>
</feature>
<proteinExistence type="predicted"/>
<dbReference type="PANTHER" id="PTHR37984:SF5">
    <property type="entry name" value="PROTEIN NYNRIN-LIKE"/>
    <property type="match status" value="1"/>
</dbReference>
<name>A0A0B2VP88_TOXCA</name>
<dbReference type="Gene3D" id="3.30.420.10">
    <property type="entry name" value="Ribonuclease H-like superfamily/Ribonuclease H"/>
    <property type="match status" value="1"/>
</dbReference>
<dbReference type="InterPro" id="IPR012337">
    <property type="entry name" value="RNaseH-like_sf"/>
</dbReference>
<keyword evidence="3" id="KW-1185">Reference proteome</keyword>
<reference evidence="2 3" key="1">
    <citation type="submission" date="2014-11" db="EMBL/GenBank/DDBJ databases">
        <title>Genetic blueprint of the zoonotic pathogen Toxocara canis.</title>
        <authorList>
            <person name="Zhu X.-Q."/>
            <person name="Korhonen P.K."/>
            <person name="Cai H."/>
            <person name="Young N.D."/>
            <person name="Nejsum P."/>
            <person name="von Samson-Himmelstjerna G."/>
            <person name="Boag P.R."/>
            <person name="Tan P."/>
            <person name="Li Q."/>
            <person name="Min J."/>
            <person name="Yang Y."/>
            <person name="Wang X."/>
            <person name="Fang X."/>
            <person name="Hall R.S."/>
            <person name="Hofmann A."/>
            <person name="Sternberg P.W."/>
            <person name="Jex A.R."/>
            <person name="Gasser R.B."/>
        </authorList>
    </citation>
    <scope>NUCLEOTIDE SEQUENCE [LARGE SCALE GENOMIC DNA]</scope>
    <source>
        <strain evidence="2">PN_DK_2014</strain>
    </source>
</reference>
<dbReference type="InterPro" id="IPR050951">
    <property type="entry name" value="Retrovirus_Pol_polyprotein"/>
</dbReference>
<dbReference type="EMBL" id="JPKZ01001211">
    <property type="protein sequence ID" value="KHN83184.1"/>
    <property type="molecule type" value="Genomic_DNA"/>
</dbReference>
<dbReference type="STRING" id="6265.A0A0B2VP88"/>
<dbReference type="Proteomes" id="UP000031036">
    <property type="component" value="Unassembled WGS sequence"/>
</dbReference>
<comment type="caution">
    <text evidence="2">The sequence shown here is derived from an EMBL/GenBank/DDBJ whole genome shotgun (WGS) entry which is preliminary data.</text>
</comment>
<dbReference type="InterPro" id="IPR001584">
    <property type="entry name" value="Integrase_cat-core"/>
</dbReference>
<evidence type="ECO:0000313" key="2">
    <source>
        <dbReference type="EMBL" id="KHN83184.1"/>
    </source>
</evidence>
<feature type="non-terminal residue" evidence="2">
    <location>
        <position position="271"/>
    </location>
</feature>
<dbReference type="FunFam" id="3.30.420.10:FF:000063">
    <property type="entry name" value="Retrovirus-related Pol polyprotein from transposon 297-like Protein"/>
    <property type="match status" value="1"/>
</dbReference>
<dbReference type="SUPFAM" id="SSF53098">
    <property type="entry name" value="Ribonuclease H-like"/>
    <property type="match status" value="1"/>
</dbReference>
<protein>
    <submittedName>
        <fullName evidence="2">Uncharacterized protein K02A2.6</fullName>
    </submittedName>
</protein>
<gene>
    <name evidence="2" type="primary">K02A2.6</name>
    <name evidence="2" type="ORF">Tcan_00473</name>
</gene>
<accession>A0A0B2VP88</accession>
<dbReference type="GO" id="GO:0003676">
    <property type="term" value="F:nucleic acid binding"/>
    <property type="evidence" value="ECO:0007669"/>
    <property type="project" value="InterPro"/>
</dbReference>
<evidence type="ECO:0000313" key="3">
    <source>
        <dbReference type="Proteomes" id="UP000031036"/>
    </source>
</evidence>
<feature type="domain" description="Integrase catalytic" evidence="1">
    <location>
        <begin position="32"/>
        <end position="194"/>
    </location>
</feature>
<dbReference type="OMA" id="NEICHIF"/>
<dbReference type="PROSITE" id="PS50994">
    <property type="entry name" value="INTEGRASE"/>
    <property type="match status" value="1"/>
</dbReference>
<dbReference type="InterPro" id="IPR036397">
    <property type="entry name" value="RNaseH_sf"/>
</dbReference>
<dbReference type="GO" id="GO:0015074">
    <property type="term" value="P:DNA integration"/>
    <property type="evidence" value="ECO:0007669"/>
    <property type="project" value="InterPro"/>
</dbReference>
<dbReference type="AlphaFoldDB" id="A0A0B2VP88"/>
<organism evidence="2 3">
    <name type="scientific">Toxocara canis</name>
    <name type="common">Canine roundworm</name>
    <dbReference type="NCBI Taxonomy" id="6265"/>
    <lineage>
        <taxon>Eukaryota</taxon>
        <taxon>Metazoa</taxon>
        <taxon>Ecdysozoa</taxon>
        <taxon>Nematoda</taxon>
        <taxon>Chromadorea</taxon>
        <taxon>Rhabditida</taxon>
        <taxon>Spirurina</taxon>
        <taxon>Ascaridomorpha</taxon>
        <taxon>Ascaridoidea</taxon>
        <taxon>Toxocaridae</taxon>
        <taxon>Toxocara</taxon>
    </lineage>
</organism>
<dbReference type="OrthoDB" id="5851910at2759"/>
<dbReference type="Pfam" id="PF00665">
    <property type="entry name" value="rve"/>
    <property type="match status" value="1"/>
</dbReference>
<sequence>LDPRIFKNLVNCVACALAAKNPVKAELHSWPKNTKPWQRIHVDYGGSFRGNNFLVLVDAYSKYPEISRMASTTSLATINTLRGLFARYGLPETIVSDKGAQFSSYDSQEFCISNEICHIFSPPYHPRSNGQAERFVDTFKRAMLKLRREGTVPEIMDIFLRTYRTTPNASLPEHRTSAEFFLGGSPRTSLDMLKPLPVQPPECNSKKEQQFNRHHGARCLQFHIIDIIFARHRQGQNWRPGVINERIGGRLYQVQMADGTITRFHVNHLLK</sequence>
<evidence type="ECO:0000259" key="1">
    <source>
        <dbReference type="PROSITE" id="PS50994"/>
    </source>
</evidence>
<dbReference type="PANTHER" id="PTHR37984">
    <property type="entry name" value="PROTEIN CBG26694"/>
    <property type="match status" value="1"/>
</dbReference>